<dbReference type="AlphaFoldDB" id="A0A7W9ZH54"/>
<protein>
    <submittedName>
        <fullName evidence="1">Uncharacterized protein</fullName>
    </submittedName>
</protein>
<comment type="caution">
    <text evidence="1">The sequence shown here is derived from an EMBL/GenBank/DDBJ whole genome shotgun (WGS) entry which is preliminary data.</text>
</comment>
<evidence type="ECO:0000313" key="2">
    <source>
        <dbReference type="Proteomes" id="UP000544872"/>
    </source>
</evidence>
<dbReference type="RefSeq" id="WP_184264208.1">
    <property type="nucleotide sequence ID" value="NZ_JACIIX010000011.1"/>
</dbReference>
<proteinExistence type="predicted"/>
<organism evidence="1 2">
    <name type="scientific">Novispirillum itersonii</name>
    <name type="common">Aquaspirillum itersonii</name>
    <dbReference type="NCBI Taxonomy" id="189"/>
    <lineage>
        <taxon>Bacteria</taxon>
        <taxon>Pseudomonadati</taxon>
        <taxon>Pseudomonadota</taxon>
        <taxon>Alphaproteobacteria</taxon>
        <taxon>Rhodospirillales</taxon>
        <taxon>Novispirillaceae</taxon>
        <taxon>Novispirillum</taxon>
    </lineage>
</organism>
<dbReference type="Proteomes" id="UP000544872">
    <property type="component" value="Unassembled WGS sequence"/>
</dbReference>
<dbReference type="EMBL" id="JACIIX010000011">
    <property type="protein sequence ID" value="MBB6211391.1"/>
    <property type="molecule type" value="Genomic_DNA"/>
</dbReference>
<accession>A0A7W9ZH54</accession>
<reference evidence="1 2" key="1">
    <citation type="submission" date="2020-08" db="EMBL/GenBank/DDBJ databases">
        <title>Genomic Encyclopedia of Type Strains, Phase IV (KMG-IV): sequencing the most valuable type-strain genomes for metagenomic binning, comparative biology and taxonomic classification.</title>
        <authorList>
            <person name="Goeker M."/>
        </authorList>
    </citation>
    <scope>NUCLEOTIDE SEQUENCE [LARGE SCALE GENOMIC DNA]</scope>
    <source>
        <strain evidence="1 2">DSM 11590</strain>
    </source>
</reference>
<gene>
    <name evidence="1" type="ORF">FHS48_002830</name>
</gene>
<evidence type="ECO:0000313" key="1">
    <source>
        <dbReference type="EMBL" id="MBB6211391.1"/>
    </source>
</evidence>
<name>A0A7W9ZH54_NOVIT</name>
<keyword evidence="2" id="KW-1185">Reference proteome</keyword>
<sequence length="92" mass="9783">MTDTGYSAYRSSLLAVLAAEDRLPGPAFRTLTEVTDEHGLPEPETGWLLRAAGEFCEEGLIQLEDHALTVSPGAPVAYALTLLGLEQAGALR</sequence>